<protein>
    <submittedName>
        <fullName evidence="2">DUF1049 domain-containing protein</fullName>
    </submittedName>
</protein>
<keyword evidence="3" id="KW-1185">Reference proteome</keyword>
<dbReference type="EMBL" id="JBHSIM010000045">
    <property type="protein sequence ID" value="MFC4835017.1"/>
    <property type="molecule type" value="Genomic_DNA"/>
</dbReference>
<evidence type="ECO:0000313" key="3">
    <source>
        <dbReference type="Proteomes" id="UP001595909"/>
    </source>
</evidence>
<sequence>MVDRQRPTPTRDRGPAGGAWWTSRWALALLLAVLAVVFVVENREPVAIRLLLPVVVMPQWAALAATLVVGVLIGVLLRRRR</sequence>
<dbReference type="Proteomes" id="UP001595909">
    <property type="component" value="Unassembled WGS sequence"/>
</dbReference>
<dbReference type="RefSeq" id="WP_274187461.1">
    <property type="nucleotide sequence ID" value="NZ_BAABHN010000045.1"/>
</dbReference>
<evidence type="ECO:0000256" key="1">
    <source>
        <dbReference type="SAM" id="Phobius"/>
    </source>
</evidence>
<feature type="transmembrane region" description="Helical" evidence="1">
    <location>
        <begin position="21"/>
        <end position="40"/>
    </location>
</feature>
<keyword evidence="1" id="KW-0472">Membrane</keyword>
<accession>A0ABV9RS38</accession>
<reference evidence="3" key="1">
    <citation type="journal article" date="2019" name="Int. J. Syst. Evol. Microbiol.">
        <title>The Global Catalogue of Microorganisms (GCM) 10K type strain sequencing project: providing services to taxonomists for standard genome sequencing and annotation.</title>
        <authorList>
            <consortium name="The Broad Institute Genomics Platform"/>
            <consortium name="The Broad Institute Genome Sequencing Center for Infectious Disease"/>
            <person name="Wu L."/>
            <person name="Ma J."/>
        </authorList>
    </citation>
    <scope>NUCLEOTIDE SEQUENCE [LARGE SCALE GENOMIC DNA]</scope>
    <source>
        <strain evidence="3">CCUG 50347</strain>
    </source>
</reference>
<keyword evidence="1" id="KW-1133">Transmembrane helix</keyword>
<organism evidence="2 3">
    <name type="scientific">Actinomycetospora chibensis</name>
    <dbReference type="NCBI Taxonomy" id="663606"/>
    <lineage>
        <taxon>Bacteria</taxon>
        <taxon>Bacillati</taxon>
        <taxon>Actinomycetota</taxon>
        <taxon>Actinomycetes</taxon>
        <taxon>Pseudonocardiales</taxon>
        <taxon>Pseudonocardiaceae</taxon>
        <taxon>Actinomycetospora</taxon>
    </lineage>
</organism>
<comment type="caution">
    <text evidence="2">The sequence shown here is derived from an EMBL/GenBank/DDBJ whole genome shotgun (WGS) entry which is preliminary data.</text>
</comment>
<feature type="transmembrane region" description="Helical" evidence="1">
    <location>
        <begin position="60"/>
        <end position="77"/>
    </location>
</feature>
<keyword evidence="1" id="KW-0812">Transmembrane</keyword>
<gene>
    <name evidence="2" type="ORF">ACFPEL_21595</name>
</gene>
<proteinExistence type="predicted"/>
<name>A0ABV9RS38_9PSEU</name>
<evidence type="ECO:0000313" key="2">
    <source>
        <dbReference type="EMBL" id="MFC4835017.1"/>
    </source>
</evidence>